<evidence type="ECO:0000313" key="12">
    <source>
        <dbReference type="EMBL" id="PMD32776.1"/>
    </source>
</evidence>
<evidence type="ECO:0000313" key="13">
    <source>
        <dbReference type="Proteomes" id="UP000235786"/>
    </source>
</evidence>
<evidence type="ECO:0000256" key="7">
    <source>
        <dbReference type="ARBA" id="ARBA00023235"/>
    </source>
</evidence>
<keyword evidence="8" id="KW-0676">Redox-active center</keyword>
<evidence type="ECO:0000259" key="11">
    <source>
        <dbReference type="Pfam" id="PF00085"/>
    </source>
</evidence>
<protein>
    <recommendedName>
        <fullName evidence="9">Protein disulfide-isomerase</fullName>
        <ecNumber evidence="5">5.3.4.1</ecNumber>
    </recommendedName>
</protein>
<dbReference type="EMBL" id="KZ613958">
    <property type="protein sequence ID" value="PMD32776.1"/>
    <property type="molecule type" value="Genomic_DNA"/>
</dbReference>
<comment type="catalytic activity">
    <reaction evidence="1">
        <text>Catalyzes the rearrangement of -S-S- bonds in proteins.</text>
        <dbReference type="EC" id="5.3.4.1"/>
    </reaction>
</comment>
<comment type="similarity">
    <text evidence="4">Belongs to the protein disulfide isomerase family.</text>
</comment>
<gene>
    <name evidence="12" type="ORF">L207DRAFT_499783</name>
</gene>
<dbReference type="SUPFAM" id="SSF52833">
    <property type="entry name" value="Thioredoxin-like"/>
    <property type="match status" value="3"/>
</dbReference>
<comment type="function">
    <text evidence="2">Participates in the folding of proteins containing disulfide bonds, may be involved in glycosylation, prolyl hydroxylation and triglyceride transfer.</text>
</comment>
<dbReference type="PANTHER" id="PTHR18929:SF132">
    <property type="entry name" value="PROTEIN DISULFIDE-ISOMERASE A3"/>
    <property type="match status" value="1"/>
</dbReference>
<dbReference type="CDD" id="cd02961">
    <property type="entry name" value="PDI_a_family"/>
    <property type="match status" value="1"/>
</dbReference>
<dbReference type="AlphaFoldDB" id="A0A2J6R2N2"/>
<name>A0A2J6R2N2_HYAVF</name>
<dbReference type="GO" id="GO:0006457">
    <property type="term" value="P:protein folding"/>
    <property type="evidence" value="ECO:0007669"/>
    <property type="project" value="TreeGrafter"/>
</dbReference>
<dbReference type="GO" id="GO:0005788">
    <property type="term" value="C:endoplasmic reticulum lumen"/>
    <property type="evidence" value="ECO:0007669"/>
    <property type="project" value="UniProtKB-SubCell"/>
</dbReference>
<evidence type="ECO:0000256" key="8">
    <source>
        <dbReference type="ARBA" id="ARBA00023284"/>
    </source>
</evidence>
<feature type="signal peptide" evidence="10">
    <location>
        <begin position="1"/>
        <end position="19"/>
    </location>
</feature>
<dbReference type="Proteomes" id="UP000235786">
    <property type="component" value="Unassembled WGS sequence"/>
</dbReference>
<dbReference type="GO" id="GO:0003756">
    <property type="term" value="F:protein disulfide isomerase activity"/>
    <property type="evidence" value="ECO:0007669"/>
    <property type="project" value="UniProtKB-EC"/>
</dbReference>
<dbReference type="EC" id="5.3.4.1" evidence="5"/>
<proteinExistence type="inferred from homology"/>
<dbReference type="STRING" id="1149755.A0A2J6R2N2"/>
<dbReference type="GO" id="GO:0034976">
    <property type="term" value="P:response to endoplasmic reticulum stress"/>
    <property type="evidence" value="ECO:0007669"/>
    <property type="project" value="TreeGrafter"/>
</dbReference>
<evidence type="ECO:0000256" key="4">
    <source>
        <dbReference type="ARBA" id="ARBA00006347"/>
    </source>
</evidence>
<evidence type="ECO:0000256" key="5">
    <source>
        <dbReference type="ARBA" id="ARBA00012723"/>
    </source>
</evidence>
<keyword evidence="6" id="KW-0256">Endoplasmic reticulum</keyword>
<dbReference type="Pfam" id="PF00085">
    <property type="entry name" value="Thioredoxin"/>
    <property type="match status" value="1"/>
</dbReference>
<dbReference type="PANTHER" id="PTHR18929">
    <property type="entry name" value="PROTEIN DISULFIDE ISOMERASE"/>
    <property type="match status" value="1"/>
</dbReference>
<dbReference type="CDD" id="cd02982">
    <property type="entry name" value="PDI_b'_family"/>
    <property type="match status" value="1"/>
</dbReference>
<evidence type="ECO:0000256" key="3">
    <source>
        <dbReference type="ARBA" id="ARBA00004319"/>
    </source>
</evidence>
<accession>A0A2J6R2N2</accession>
<evidence type="ECO:0000256" key="1">
    <source>
        <dbReference type="ARBA" id="ARBA00001182"/>
    </source>
</evidence>
<organism evidence="12 13">
    <name type="scientific">Hyaloscypha variabilis (strain UAMH 11265 / GT02V1 / F)</name>
    <name type="common">Meliniomyces variabilis</name>
    <dbReference type="NCBI Taxonomy" id="1149755"/>
    <lineage>
        <taxon>Eukaryota</taxon>
        <taxon>Fungi</taxon>
        <taxon>Dikarya</taxon>
        <taxon>Ascomycota</taxon>
        <taxon>Pezizomycotina</taxon>
        <taxon>Leotiomycetes</taxon>
        <taxon>Helotiales</taxon>
        <taxon>Hyaloscyphaceae</taxon>
        <taxon>Hyaloscypha</taxon>
        <taxon>Hyaloscypha variabilis</taxon>
    </lineage>
</organism>
<dbReference type="OrthoDB" id="427280at2759"/>
<keyword evidence="10" id="KW-0732">Signal</keyword>
<evidence type="ECO:0000256" key="10">
    <source>
        <dbReference type="SAM" id="SignalP"/>
    </source>
</evidence>
<evidence type="ECO:0000256" key="6">
    <source>
        <dbReference type="ARBA" id="ARBA00022824"/>
    </source>
</evidence>
<feature type="chain" id="PRO_5014354829" description="Protein disulfide-isomerase" evidence="10">
    <location>
        <begin position="20"/>
        <end position="378"/>
    </location>
</feature>
<dbReference type="Pfam" id="PF13848">
    <property type="entry name" value="Thioredoxin_6"/>
    <property type="match status" value="1"/>
</dbReference>
<comment type="subcellular location">
    <subcellularLocation>
        <location evidence="3">Endoplasmic reticulum lumen</location>
    </subcellularLocation>
</comment>
<dbReference type="InterPro" id="IPR036249">
    <property type="entry name" value="Thioredoxin-like_sf"/>
</dbReference>
<dbReference type="Gene3D" id="3.40.30.10">
    <property type="entry name" value="Glutaredoxin"/>
    <property type="match status" value="3"/>
</dbReference>
<evidence type="ECO:0000256" key="9">
    <source>
        <dbReference type="ARBA" id="ARBA00039846"/>
    </source>
</evidence>
<feature type="domain" description="Thioredoxin" evidence="11">
    <location>
        <begin position="68"/>
        <end position="142"/>
    </location>
</feature>
<dbReference type="CDD" id="cd02981">
    <property type="entry name" value="PDI_b_family"/>
    <property type="match status" value="1"/>
</dbReference>
<dbReference type="InterPro" id="IPR013766">
    <property type="entry name" value="Thioredoxin_domain"/>
</dbReference>
<keyword evidence="7" id="KW-0413">Isomerase</keyword>
<evidence type="ECO:0000256" key="2">
    <source>
        <dbReference type="ARBA" id="ARBA00002692"/>
    </source>
</evidence>
<sequence length="378" mass="42050">MRGLCSVIFLLSLIASTTSTAVLQLQGDDFQTHLESHSPVVVNFCLVSHHSTPLQSMLPNKSNSHVQPWYEPCQNLEPEFEAAAEVLQKRDITCISIDCSVDKTTCIANQITSYPTIRVFHGPEKFTRYRNERKAANIISYMIRGSLPLVSEVNESNLKEILSMGTSALIAYIKESDQESRAIFTSFAESHKNEFIYGITSDLQLASSDAQETPVIILYNPLDQVTPIFQGAFEVTKLQDFTKKHATPLIGTFSLETYYAYTETRLPLLHIFISSPSTPSRATLLSLLQPIASKHKAKLNVATIDANKYAFFAKALNLAPDKFPAFVIEDTVSGDAVPFDQDEEITGEKVGAFVERYLGQRWNGDMPVVTAGPKRDEL</sequence>
<reference evidence="12 13" key="1">
    <citation type="submission" date="2016-04" db="EMBL/GenBank/DDBJ databases">
        <title>A degradative enzymes factory behind the ericoid mycorrhizal symbiosis.</title>
        <authorList>
            <consortium name="DOE Joint Genome Institute"/>
            <person name="Martino E."/>
            <person name="Morin E."/>
            <person name="Grelet G."/>
            <person name="Kuo A."/>
            <person name="Kohler A."/>
            <person name="Daghino S."/>
            <person name="Barry K."/>
            <person name="Choi C."/>
            <person name="Cichocki N."/>
            <person name="Clum A."/>
            <person name="Copeland A."/>
            <person name="Hainaut M."/>
            <person name="Haridas S."/>
            <person name="Labutti K."/>
            <person name="Lindquist E."/>
            <person name="Lipzen A."/>
            <person name="Khouja H.-R."/>
            <person name="Murat C."/>
            <person name="Ohm R."/>
            <person name="Olson A."/>
            <person name="Spatafora J."/>
            <person name="Veneault-Fourrey C."/>
            <person name="Henrissat B."/>
            <person name="Grigoriev I."/>
            <person name="Martin F."/>
            <person name="Perotto S."/>
        </authorList>
    </citation>
    <scope>NUCLEOTIDE SEQUENCE [LARGE SCALE GENOMIC DNA]</scope>
    <source>
        <strain evidence="12 13">F</strain>
    </source>
</reference>
<keyword evidence="13" id="KW-1185">Reference proteome</keyword>